<organism evidence="3 4">
    <name type="scientific">Rhizoctonia solani</name>
    <dbReference type="NCBI Taxonomy" id="456999"/>
    <lineage>
        <taxon>Eukaryota</taxon>
        <taxon>Fungi</taxon>
        <taxon>Dikarya</taxon>
        <taxon>Basidiomycota</taxon>
        <taxon>Agaricomycotina</taxon>
        <taxon>Agaricomycetes</taxon>
        <taxon>Cantharellales</taxon>
        <taxon>Ceratobasidiaceae</taxon>
        <taxon>Rhizoctonia</taxon>
    </lineage>
</organism>
<accession>A0A0K6FQV9</accession>
<dbReference type="Proteomes" id="UP000044841">
    <property type="component" value="Unassembled WGS sequence"/>
</dbReference>
<dbReference type="EMBL" id="CYGV01000491">
    <property type="protein sequence ID" value="CUA68631.1"/>
    <property type="molecule type" value="Genomic_DNA"/>
</dbReference>
<keyword evidence="4" id="KW-1185">Reference proteome</keyword>
<proteinExistence type="predicted"/>
<feature type="domain" description="DUF6589" evidence="2">
    <location>
        <begin position="629"/>
        <end position="1097"/>
    </location>
</feature>
<dbReference type="Pfam" id="PF20231">
    <property type="entry name" value="DUF6589"/>
    <property type="match status" value="1"/>
</dbReference>
<evidence type="ECO:0000313" key="4">
    <source>
        <dbReference type="Proteomes" id="UP000044841"/>
    </source>
</evidence>
<sequence length="1209" mass="134195">MFGAAVLISDEDLMRVSRCTPLPSIEQLRRYLIKWIYVDTLLESMWSSLQNAGFAVPDAAEPEDVSVVVLSGSSSRPRATANPVTLSHTQKLNPRPKPLNISASNNTRHLSLRSAGASHSATGSSHPPPTPSFPPPKRRYIEAASGNAPSSQALPQSLALLRAFMGSASQPSRTADNQSIQPPSAARSHSGQLEHDNSNVNILQPIPTLSSRLHVFLGRFDETPVSKQSRAKISIDEGAESSPGIRNYTTKIEKTKAVMEKIVGYNNYSLGDFLQHIFEPETVDQLPPSSAGVLRSWVRGGSKQGTRPAEIVDANYRHPAGITRDKSRRLPHPSFQDLSPPGSSPAHANAHPRDISLLPNSGNLSAARLNSREGLEEWMVRGTLLQVEREAEALVSNENGLPRGAGITWDLLDDMSDLDQRDAMRSTAPVIWAIMSTIAFLHRPSRGGVDNGTESGTGAGMATPTQATVTNDNGNSSRRDPTLGIMFAISILLSFRNPLVNFVQSVVAVFLFACNTHKTVYRTLNRVGLSTAHSTLHGHLKELGKSTREALKGLGLRAYESARGITQQPHQYFMLIFDNVNKYHNVSRNQTVGQKNQMKNGTAATAVVLEDVPPDAFNPKPYHENIDKNARQELTTSALFGDIDNEHLSQVGAGMIMRILLAYIPSLSRELHEKVEEKFKTDYAKHRLRLRRSITFSFGTSSIEENTARGVSDVTHDLVGTQMEMKPSWFEYLLIMIGGDQLSIDRLHKAKRCKSAEQSVYESRSWILPIIQLWHMKLAYLRSIFRVHWFDTVRTHLLGLHHGAEALGRQVNPAVNDFYACHNVVKTVFEAMVLTATFVVLQEETQTVTSNHNHMTDQLATLFATGGPLDKYTFARLEGLATRIYTRFMTQEAFRRTLSLPATLDKDFIYLTVQRALDRVSVTSTNLPTEPNLEFAPDTSTSHSIHPNADQMLGNLVLLMRDTFLYLEFASAIPEGDVGRVMEVVKMLRFSFWGSKAANYGKELLEMACQFKFEYPEALRTAILNNYLVNPSGLNGHWQEGEFFQEHSNKVIKTVFNTKNSDWDSSFLRDVVSVNIQGLSLLREKFLQFLGLNDTGSGRSKPNYCADINILAAHYLDEKAFTFHSGRRQDALAEDMVQIGYDRLDSGILSSFIERTISARQGLSEDDADVLAADLDQEPGEVEVEIPMEPLIMHEGALMADEVEIEVVV</sequence>
<feature type="compositionally biased region" description="Polar residues" evidence="1">
    <location>
        <begin position="169"/>
        <end position="191"/>
    </location>
</feature>
<name>A0A0K6FQV9_9AGAM</name>
<feature type="region of interest" description="Disordered" evidence="1">
    <location>
        <begin position="169"/>
        <end position="193"/>
    </location>
</feature>
<protein>
    <recommendedName>
        <fullName evidence="2">DUF6589 domain-containing protein</fullName>
    </recommendedName>
</protein>
<feature type="compositionally biased region" description="Polar residues" evidence="1">
    <location>
        <begin position="82"/>
        <end position="92"/>
    </location>
</feature>
<feature type="compositionally biased region" description="Low complexity" evidence="1">
    <location>
        <begin position="114"/>
        <end position="125"/>
    </location>
</feature>
<feature type="region of interest" description="Disordered" evidence="1">
    <location>
        <begin position="316"/>
        <end position="360"/>
    </location>
</feature>
<gene>
    <name evidence="3" type="ORF">RSOLAG22IIIB_08009</name>
</gene>
<evidence type="ECO:0000313" key="3">
    <source>
        <dbReference type="EMBL" id="CUA68631.1"/>
    </source>
</evidence>
<feature type="region of interest" description="Disordered" evidence="1">
    <location>
        <begin position="71"/>
        <end position="151"/>
    </location>
</feature>
<evidence type="ECO:0000259" key="2">
    <source>
        <dbReference type="Pfam" id="PF20231"/>
    </source>
</evidence>
<reference evidence="3 4" key="1">
    <citation type="submission" date="2015-07" db="EMBL/GenBank/DDBJ databases">
        <authorList>
            <person name="Noorani M."/>
        </authorList>
    </citation>
    <scope>NUCLEOTIDE SEQUENCE [LARGE SCALE GENOMIC DNA]</scope>
    <source>
        <strain evidence="3">BBA 69670</strain>
    </source>
</reference>
<feature type="compositionally biased region" description="Pro residues" evidence="1">
    <location>
        <begin position="126"/>
        <end position="135"/>
    </location>
</feature>
<feature type="region of interest" description="Disordered" evidence="1">
    <location>
        <begin position="446"/>
        <end position="476"/>
    </location>
</feature>
<feature type="compositionally biased region" description="Polar residues" evidence="1">
    <location>
        <begin position="463"/>
        <end position="476"/>
    </location>
</feature>
<evidence type="ECO:0000256" key="1">
    <source>
        <dbReference type="SAM" id="MobiDB-lite"/>
    </source>
</evidence>
<dbReference type="AlphaFoldDB" id="A0A0K6FQV9"/>
<dbReference type="InterPro" id="IPR046496">
    <property type="entry name" value="DUF6589"/>
</dbReference>